<dbReference type="AlphaFoldDB" id="A0A5J5F1I5"/>
<dbReference type="InterPro" id="IPR029058">
    <property type="entry name" value="AB_hydrolase_fold"/>
</dbReference>
<evidence type="ECO:0000256" key="1">
    <source>
        <dbReference type="ARBA" id="ARBA00010088"/>
    </source>
</evidence>
<dbReference type="PRINTS" id="PR00793">
    <property type="entry name" value="PROAMNOPTASE"/>
</dbReference>
<evidence type="ECO:0000313" key="3">
    <source>
        <dbReference type="EMBL" id="KAA8909457.1"/>
    </source>
</evidence>
<accession>A0A5J5F1I5</accession>
<dbReference type="GO" id="GO:0008233">
    <property type="term" value="F:peptidase activity"/>
    <property type="evidence" value="ECO:0007669"/>
    <property type="project" value="InterPro"/>
</dbReference>
<dbReference type="Gene3D" id="3.40.50.1820">
    <property type="entry name" value="alpha/beta hydrolase"/>
    <property type="match status" value="1"/>
</dbReference>
<keyword evidence="4" id="KW-1185">Reference proteome</keyword>
<dbReference type="InterPro" id="IPR002410">
    <property type="entry name" value="Peptidase_S33"/>
</dbReference>
<organism evidence="3 4">
    <name type="scientific">Sphaerosporella brunnea</name>
    <dbReference type="NCBI Taxonomy" id="1250544"/>
    <lineage>
        <taxon>Eukaryota</taxon>
        <taxon>Fungi</taxon>
        <taxon>Dikarya</taxon>
        <taxon>Ascomycota</taxon>
        <taxon>Pezizomycotina</taxon>
        <taxon>Pezizomycetes</taxon>
        <taxon>Pezizales</taxon>
        <taxon>Pyronemataceae</taxon>
        <taxon>Sphaerosporella</taxon>
    </lineage>
</organism>
<sequence length="459" mass="51811">MSTKCSSASSSVVVVPAAEPVKEESYRLVGGMKIIDRWFQVPLDYSRPDGETIRVFARSAVPNKNNDDGESGSKLPICLYLQGGPGFECGPPKAYPLTEFFFGKGMQMLYIDQRGTGLSTSVDADTLTKRRSVEQQAAYLKLMRADNIVRDCEAIRKTLIGDKEKEEDRKWTVHGQSFGGFCAVTYLSFYPEGLKEVFTTGGMPPLINNPDAVYERTYEKLRERNAVYYKKYPQDVQVVQQIVAYLDRNNVTLPSGGKLTRQRFLDLGLAFGGHGGIDTVHRIVQKMVNDLELYDTLTLKTKQTIESQQSFDGNPIYALLHEAIYCQGEASNWSASRLLPADISSSEDPVFFTGEMIYPHMFSNYHELSKFKSVAELLAKDTAWPPLYDLEQLKRNQVPVYAANYIDDMYVAWELSRATVAMINNARSFDTNVLYHNAVRTRNEAVMKELWTLKTGELD</sequence>
<dbReference type="OrthoDB" id="1898734at2759"/>
<dbReference type="InParanoid" id="A0A5J5F1I5"/>
<dbReference type="GO" id="GO:0006508">
    <property type="term" value="P:proteolysis"/>
    <property type="evidence" value="ECO:0007669"/>
    <property type="project" value="InterPro"/>
</dbReference>
<proteinExistence type="inferred from homology"/>
<evidence type="ECO:0000256" key="2">
    <source>
        <dbReference type="ARBA" id="ARBA00022801"/>
    </source>
</evidence>
<protein>
    <submittedName>
        <fullName evidence="3">Alpha/Beta hydrolase protein</fullName>
    </submittedName>
</protein>
<comment type="caution">
    <text evidence="3">The sequence shown here is derived from an EMBL/GenBank/DDBJ whole genome shotgun (WGS) entry which is preliminary data.</text>
</comment>
<keyword evidence="2 3" id="KW-0378">Hydrolase</keyword>
<reference evidence="3 4" key="1">
    <citation type="submission" date="2019-09" db="EMBL/GenBank/DDBJ databases">
        <title>Draft genome of the ectomycorrhizal ascomycete Sphaerosporella brunnea.</title>
        <authorList>
            <consortium name="DOE Joint Genome Institute"/>
            <person name="Benucci G.M."/>
            <person name="Marozzi G."/>
            <person name="Antonielli L."/>
            <person name="Sanchez S."/>
            <person name="Marco P."/>
            <person name="Wang X."/>
            <person name="Falini L.B."/>
            <person name="Barry K."/>
            <person name="Haridas S."/>
            <person name="Lipzen A."/>
            <person name="Labutti K."/>
            <person name="Grigoriev I.V."/>
            <person name="Murat C."/>
            <person name="Martin F."/>
            <person name="Albertini E."/>
            <person name="Donnini D."/>
            <person name="Bonito G."/>
        </authorList>
    </citation>
    <scope>NUCLEOTIDE SEQUENCE [LARGE SCALE GENOMIC DNA]</scope>
    <source>
        <strain evidence="3 4">Sb_GMNB300</strain>
    </source>
</reference>
<dbReference type="EMBL" id="VXIS01000057">
    <property type="protein sequence ID" value="KAA8909457.1"/>
    <property type="molecule type" value="Genomic_DNA"/>
</dbReference>
<gene>
    <name evidence="3" type="ORF">FN846DRAFT_905592</name>
</gene>
<dbReference type="InterPro" id="IPR051601">
    <property type="entry name" value="Serine_prot/Carboxylest_S33"/>
</dbReference>
<dbReference type="PANTHER" id="PTHR43248">
    <property type="entry name" value="2-SUCCINYL-6-HYDROXY-2,4-CYCLOHEXADIENE-1-CARBOXYLATE SYNTHASE"/>
    <property type="match status" value="1"/>
</dbReference>
<dbReference type="PANTHER" id="PTHR43248:SF2">
    <property type="entry name" value="PROLYL AMINOPEPTIDASE"/>
    <property type="match status" value="1"/>
</dbReference>
<comment type="similarity">
    <text evidence="1">Belongs to the peptidase S33 family.</text>
</comment>
<dbReference type="SUPFAM" id="SSF53474">
    <property type="entry name" value="alpha/beta-Hydrolases"/>
    <property type="match status" value="1"/>
</dbReference>
<dbReference type="Proteomes" id="UP000326924">
    <property type="component" value="Unassembled WGS sequence"/>
</dbReference>
<evidence type="ECO:0000313" key="4">
    <source>
        <dbReference type="Proteomes" id="UP000326924"/>
    </source>
</evidence>
<name>A0A5J5F1I5_9PEZI</name>